<evidence type="ECO:0000313" key="5">
    <source>
        <dbReference type="WBParaSite" id="HPLM_0000328801-mRNA-1"/>
    </source>
</evidence>
<gene>
    <name evidence="3" type="ORF">HPLM_LOCUS3280</name>
</gene>
<dbReference type="AlphaFoldDB" id="A0A0N4W110"/>
<evidence type="ECO:0000256" key="1">
    <source>
        <dbReference type="SAM" id="MobiDB-lite"/>
    </source>
</evidence>
<accession>A0A0N4W110</accession>
<dbReference type="PROSITE" id="PS50181">
    <property type="entry name" value="FBOX"/>
    <property type="match status" value="1"/>
</dbReference>
<dbReference type="SMART" id="SM00256">
    <property type="entry name" value="FBOX"/>
    <property type="match status" value="1"/>
</dbReference>
<evidence type="ECO:0000313" key="4">
    <source>
        <dbReference type="Proteomes" id="UP000268014"/>
    </source>
</evidence>
<evidence type="ECO:0000313" key="3">
    <source>
        <dbReference type="EMBL" id="VDO20542.1"/>
    </source>
</evidence>
<feature type="domain" description="F-box" evidence="2">
    <location>
        <begin position="4"/>
        <end position="52"/>
    </location>
</feature>
<name>A0A0N4W110_HAEPC</name>
<dbReference type="Gene3D" id="1.20.1280.50">
    <property type="match status" value="1"/>
</dbReference>
<organism evidence="5">
    <name type="scientific">Haemonchus placei</name>
    <name type="common">Barber's pole worm</name>
    <dbReference type="NCBI Taxonomy" id="6290"/>
    <lineage>
        <taxon>Eukaryota</taxon>
        <taxon>Metazoa</taxon>
        <taxon>Ecdysozoa</taxon>
        <taxon>Nematoda</taxon>
        <taxon>Chromadorea</taxon>
        <taxon>Rhabditida</taxon>
        <taxon>Rhabditina</taxon>
        <taxon>Rhabditomorpha</taxon>
        <taxon>Strongyloidea</taxon>
        <taxon>Trichostrongylidae</taxon>
        <taxon>Haemonchus</taxon>
    </lineage>
</organism>
<dbReference type="EMBL" id="UZAF01016107">
    <property type="protein sequence ID" value="VDO20542.1"/>
    <property type="molecule type" value="Genomic_DNA"/>
</dbReference>
<dbReference type="OMA" id="AKNITMR"/>
<dbReference type="Proteomes" id="UP000268014">
    <property type="component" value="Unassembled WGS sequence"/>
</dbReference>
<protein>
    <submittedName>
        <fullName evidence="5">F-box domain-containing protein</fullName>
    </submittedName>
</protein>
<evidence type="ECO:0000259" key="2">
    <source>
        <dbReference type="PROSITE" id="PS50181"/>
    </source>
</evidence>
<dbReference type="Pfam" id="PF12937">
    <property type="entry name" value="F-box-like"/>
    <property type="match status" value="1"/>
</dbReference>
<reference evidence="3 4" key="2">
    <citation type="submission" date="2018-11" db="EMBL/GenBank/DDBJ databases">
        <authorList>
            <consortium name="Pathogen Informatics"/>
        </authorList>
    </citation>
    <scope>NUCLEOTIDE SEQUENCE [LARGE SCALE GENOMIC DNA]</scope>
    <source>
        <strain evidence="3 4">MHpl1</strain>
    </source>
</reference>
<dbReference type="WBParaSite" id="HPLM_0000328801-mRNA-1">
    <property type="protein sequence ID" value="HPLM_0000328801-mRNA-1"/>
    <property type="gene ID" value="HPLM_0000328801"/>
</dbReference>
<dbReference type="SUPFAM" id="SSF81383">
    <property type="entry name" value="F-box domain"/>
    <property type="match status" value="1"/>
</dbReference>
<reference evidence="5" key="1">
    <citation type="submission" date="2017-02" db="UniProtKB">
        <authorList>
            <consortium name="WormBaseParasite"/>
        </authorList>
    </citation>
    <scope>IDENTIFICATION</scope>
</reference>
<dbReference type="InterPro" id="IPR036047">
    <property type="entry name" value="F-box-like_dom_sf"/>
</dbReference>
<sequence length="376" mass="43391">MRFRNLIPNLPDVVLRRIFDFLSYQQLCKAECVCRRWQSIVLSIMRRNVHEITIDRFGSSEPSVHQVVPFHRLSVSCAPDAFDFLAGVIRRSRLSLIRMTADIEFLTNLKHVYVNKDENRKYFSNVDELWLLIVDCNDRVTENFLQIEEKLFSEINFLTLQVHLTTGCYRNVAAVLNAFMARHPKVTLRLEIHAEKSSSIFAQLAELSPVVLRRIKLICTEFDLPPLRFGELYRIMKERRIKAKSILSRDWTLLFDGCTPVTAYPIETLRISSCTVGSVDNLIEALRLTAQQQLPKVKRVTRPADGTAASASSEKPVKKATTTRKKAFVKKLELAGQCTLRELQFLQTKAHEELIRRLQVSVPDLVVSCEDIYYCW</sequence>
<dbReference type="OrthoDB" id="5860330at2759"/>
<feature type="region of interest" description="Disordered" evidence="1">
    <location>
        <begin position="300"/>
        <end position="319"/>
    </location>
</feature>
<keyword evidence="4" id="KW-1185">Reference proteome</keyword>
<proteinExistence type="predicted"/>
<dbReference type="InterPro" id="IPR001810">
    <property type="entry name" value="F-box_dom"/>
</dbReference>